<name>A0ABQ6JPV5_9ACTN</name>
<feature type="compositionally biased region" description="Polar residues" evidence="1">
    <location>
        <begin position="87"/>
        <end position="97"/>
    </location>
</feature>
<accession>A0ABQ6JPV5</accession>
<organism evidence="2 3">
    <name type="scientific">Angustibacter aerolatus</name>
    <dbReference type="NCBI Taxonomy" id="1162965"/>
    <lineage>
        <taxon>Bacteria</taxon>
        <taxon>Bacillati</taxon>
        <taxon>Actinomycetota</taxon>
        <taxon>Actinomycetes</taxon>
        <taxon>Kineosporiales</taxon>
        <taxon>Kineosporiaceae</taxon>
    </lineage>
</organism>
<comment type="caution">
    <text evidence="2">The sequence shown here is derived from an EMBL/GenBank/DDBJ whole genome shotgun (WGS) entry which is preliminary data.</text>
</comment>
<gene>
    <name evidence="2" type="ORF">GCM10025868_40000</name>
</gene>
<keyword evidence="3" id="KW-1185">Reference proteome</keyword>
<protein>
    <submittedName>
        <fullName evidence="2">Uncharacterized protein</fullName>
    </submittedName>
</protein>
<dbReference type="EMBL" id="BSUZ01000001">
    <property type="protein sequence ID" value="GMA88750.1"/>
    <property type="molecule type" value="Genomic_DNA"/>
</dbReference>
<reference evidence="3" key="1">
    <citation type="journal article" date="2019" name="Int. J. Syst. Evol. Microbiol.">
        <title>The Global Catalogue of Microorganisms (GCM) 10K type strain sequencing project: providing services to taxonomists for standard genome sequencing and annotation.</title>
        <authorList>
            <consortium name="The Broad Institute Genomics Platform"/>
            <consortium name="The Broad Institute Genome Sequencing Center for Infectious Disease"/>
            <person name="Wu L."/>
            <person name="Ma J."/>
        </authorList>
    </citation>
    <scope>NUCLEOTIDE SEQUENCE [LARGE SCALE GENOMIC DNA]</scope>
    <source>
        <strain evidence="3">NBRC 108730</strain>
    </source>
</reference>
<proteinExistence type="predicted"/>
<sequence>MPSSGRSASTAARTRARLGVVAVRARRLQRGVRCLPVVPRVDVDPTRHHQPVEPGEQRPGRLGGEPALGWQQHHLRARPAQRATYRAGTSTAGTSRQAPHDAGSA</sequence>
<evidence type="ECO:0000256" key="1">
    <source>
        <dbReference type="SAM" id="MobiDB-lite"/>
    </source>
</evidence>
<evidence type="ECO:0000313" key="2">
    <source>
        <dbReference type="EMBL" id="GMA88750.1"/>
    </source>
</evidence>
<evidence type="ECO:0000313" key="3">
    <source>
        <dbReference type="Proteomes" id="UP001157017"/>
    </source>
</evidence>
<feature type="region of interest" description="Disordered" evidence="1">
    <location>
        <begin position="43"/>
        <end position="105"/>
    </location>
</feature>
<dbReference type="Proteomes" id="UP001157017">
    <property type="component" value="Unassembled WGS sequence"/>
</dbReference>
<feature type="compositionally biased region" description="Basic and acidic residues" evidence="1">
    <location>
        <begin position="43"/>
        <end position="59"/>
    </location>
</feature>